<evidence type="ECO:0000256" key="2">
    <source>
        <dbReference type="ARBA" id="ARBA00022723"/>
    </source>
</evidence>
<dbReference type="PROSITE" id="PS51296">
    <property type="entry name" value="RIESKE"/>
    <property type="match status" value="1"/>
</dbReference>
<keyword evidence="3" id="KW-0408">Iron</keyword>
<feature type="domain" description="Rieske" evidence="8">
    <location>
        <begin position="185"/>
        <end position="287"/>
    </location>
</feature>
<dbReference type="AlphaFoldDB" id="A0A3M8KWZ8"/>
<evidence type="ECO:0000256" key="7">
    <source>
        <dbReference type="SAM" id="Phobius"/>
    </source>
</evidence>
<dbReference type="OrthoDB" id="9795104at2"/>
<comment type="caution">
    <text evidence="9">The sequence shown here is derived from an EMBL/GenBank/DDBJ whole genome shotgun (WGS) entry which is preliminary data.</text>
</comment>
<evidence type="ECO:0000256" key="4">
    <source>
        <dbReference type="ARBA" id="ARBA00023014"/>
    </source>
</evidence>
<dbReference type="Gene3D" id="2.102.10.10">
    <property type="entry name" value="Rieske [2Fe-2S] iron-sulphur domain"/>
    <property type="match status" value="1"/>
</dbReference>
<feature type="transmembrane region" description="Helical" evidence="7">
    <location>
        <begin position="144"/>
        <end position="165"/>
    </location>
</feature>
<dbReference type="GO" id="GO:0051537">
    <property type="term" value="F:2 iron, 2 sulfur cluster binding"/>
    <property type="evidence" value="ECO:0007669"/>
    <property type="project" value="UniProtKB-KW"/>
</dbReference>
<dbReference type="Proteomes" id="UP000279859">
    <property type="component" value="Unassembled WGS sequence"/>
</dbReference>
<evidence type="ECO:0000256" key="3">
    <source>
        <dbReference type="ARBA" id="ARBA00023004"/>
    </source>
</evidence>
<proteinExistence type="inferred from homology"/>
<sequence>MKVLPGLKQVERLEDAAWLDPLAKPLRRVARAALRTRWLADILHGVPFGHPLHPSVVLVPIGAWSSAAILDALPENERASRLLVAAGVAGAVPSALSGYADWSNLLKKQSRVGLVHAASNFTAVLLYTASFVQRSRGRQGSGKVLGYAGFGAVMVGGFLGGHLAYRQTAGVNHTWNVAGDVSPGWHRVGMLDELPEGRLRHLTLHEVPLVALRTGNRVQVLADTCSHLTGPLHEGTLIPGTSATDACVQCPWHKSVFSLATGEVVHGPATAPQPCFETRITDGAVEVRLPAAG</sequence>
<evidence type="ECO:0000256" key="1">
    <source>
        <dbReference type="ARBA" id="ARBA00022714"/>
    </source>
</evidence>
<keyword evidence="7" id="KW-1133">Transmembrane helix</keyword>
<gene>
    <name evidence="9" type="ORF">EEJ31_12585</name>
</gene>
<dbReference type="EMBL" id="RDSR01000025">
    <property type="protein sequence ID" value="RNE56992.1"/>
    <property type="molecule type" value="Genomic_DNA"/>
</dbReference>
<accession>A0A3M8KWZ8</accession>
<evidence type="ECO:0000256" key="6">
    <source>
        <dbReference type="ARBA" id="ARBA00038001"/>
    </source>
</evidence>
<organism evidence="9 10">
    <name type="scientific">Cryobacterium tepidiphilum</name>
    <dbReference type="NCBI Taxonomy" id="2486026"/>
    <lineage>
        <taxon>Bacteria</taxon>
        <taxon>Bacillati</taxon>
        <taxon>Actinomycetota</taxon>
        <taxon>Actinomycetes</taxon>
        <taxon>Micrococcales</taxon>
        <taxon>Microbacteriaceae</taxon>
        <taxon>Cryobacterium</taxon>
    </lineage>
</organism>
<dbReference type="RefSeq" id="WP_123046640.1">
    <property type="nucleotide sequence ID" value="NZ_RDSR01000025.1"/>
</dbReference>
<keyword evidence="7" id="KW-0472">Membrane</keyword>
<keyword evidence="10" id="KW-1185">Reference proteome</keyword>
<dbReference type="InterPro" id="IPR017941">
    <property type="entry name" value="Rieske_2Fe-2S"/>
</dbReference>
<dbReference type="SUPFAM" id="SSF50022">
    <property type="entry name" value="ISP domain"/>
    <property type="match status" value="1"/>
</dbReference>
<feature type="transmembrane region" description="Helical" evidence="7">
    <location>
        <begin position="112"/>
        <end position="132"/>
    </location>
</feature>
<keyword evidence="2" id="KW-0479">Metal-binding</keyword>
<reference evidence="9 10" key="1">
    <citation type="submission" date="2018-11" db="EMBL/GenBank/DDBJ databases">
        <title>Cryobacterium sp. nov., isolated from rhizosphere soil of lettuce.</title>
        <authorList>
            <person name="Wang Y."/>
        </authorList>
    </citation>
    <scope>NUCLEOTIDE SEQUENCE [LARGE SCALE GENOMIC DNA]</scope>
    <source>
        <strain evidence="9 10">NEAU-85</strain>
    </source>
</reference>
<dbReference type="InterPro" id="IPR019251">
    <property type="entry name" value="DUF2231_TM"/>
</dbReference>
<evidence type="ECO:0000256" key="5">
    <source>
        <dbReference type="ARBA" id="ARBA00034078"/>
    </source>
</evidence>
<dbReference type="PANTHER" id="PTHR21496">
    <property type="entry name" value="FERREDOXIN-RELATED"/>
    <property type="match status" value="1"/>
</dbReference>
<comment type="cofactor">
    <cofactor evidence="5">
        <name>[2Fe-2S] cluster</name>
        <dbReference type="ChEBI" id="CHEBI:190135"/>
    </cofactor>
</comment>
<dbReference type="Pfam" id="PF00355">
    <property type="entry name" value="Rieske"/>
    <property type="match status" value="1"/>
</dbReference>
<dbReference type="GO" id="GO:0004497">
    <property type="term" value="F:monooxygenase activity"/>
    <property type="evidence" value="ECO:0007669"/>
    <property type="project" value="UniProtKB-ARBA"/>
</dbReference>
<evidence type="ECO:0000259" key="8">
    <source>
        <dbReference type="PROSITE" id="PS51296"/>
    </source>
</evidence>
<dbReference type="PANTHER" id="PTHR21496:SF0">
    <property type="entry name" value="RIESKE DOMAIN-CONTAINING PROTEIN"/>
    <property type="match status" value="1"/>
</dbReference>
<dbReference type="GO" id="GO:0016705">
    <property type="term" value="F:oxidoreductase activity, acting on paired donors, with incorporation or reduction of molecular oxygen"/>
    <property type="evidence" value="ECO:0007669"/>
    <property type="project" value="UniProtKB-ARBA"/>
</dbReference>
<keyword evidence="4" id="KW-0411">Iron-sulfur</keyword>
<name>A0A3M8KWZ8_9MICO</name>
<protein>
    <submittedName>
        <fullName evidence="9">(2Fe-2S)-binding protein</fullName>
    </submittedName>
</protein>
<keyword evidence="1" id="KW-0001">2Fe-2S</keyword>
<comment type="similarity">
    <text evidence="6">Belongs to the bacterial ring-hydroxylating dioxygenase ferredoxin component family.</text>
</comment>
<evidence type="ECO:0000313" key="9">
    <source>
        <dbReference type="EMBL" id="RNE56992.1"/>
    </source>
</evidence>
<keyword evidence="7" id="KW-0812">Transmembrane</keyword>
<dbReference type="GO" id="GO:0046872">
    <property type="term" value="F:metal ion binding"/>
    <property type="evidence" value="ECO:0007669"/>
    <property type="project" value="UniProtKB-KW"/>
</dbReference>
<evidence type="ECO:0000313" key="10">
    <source>
        <dbReference type="Proteomes" id="UP000279859"/>
    </source>
</evidence>
<dbReference type="Pfam" id="PF09990">
    <property type="entry name" value="DUF2231"/>
    <property type="match status" value="1"/>
</dbReference>
<dbReference type="InterPro" id="IPR036922">
    <property type="entry name" value="Rieske_2Fe-2S_sf"/>
</dbReference>